<dbReference type="InterPro" id="IPR030393">
    <property type="entry name" value="G_ENGB_dom"/>
</dbReference>
<comment type="function">
    <text evidence="10">Necessary for normal cell division and for the maintenance of normal septation.</text>
</comment>
<dbReference type="FunFam" id="3.40.50.300:FF:000098">
    <property type="entry name" value="Probable GTP-binding protein EngB"/>
    <property type="match status" value="1"/>
</dbReference>
<dbReference type="PROSITE" id="PS51706">
    <property type="entry name" value="G_ENGB"/>
    <property type="match status" value="1"/>
</dbReference>
<evidence type="ECO:0000256" key="1">
    <source>
        <dbReference type="ARBA" id="ARBA00001946"/>
    </source>
</evidence>
<gene>
    <name evidence="10 12" type="primary">engB</name>
    <name evidence="12" type="ORF">SOFFGTOCOR_0185</name>
</gene>
<keyword evidence="6" id="KW-0460">Magnesium</keyword>
<sequence>MISKKINYQITKFIISAINVNQLPKDTGVEIAFIGRSNSGKSSALNSLIQKKNFARTSKTAGKTKFINLFEVKNGIRIADLPGYGYANISKKIKSNFINLINEYLQKRKCIKGIVIMMDIRNPLNIIDLQLIKWILKKNIHLLILLTKADKLSFNDQKKQLFEVYNKLSIFKNIIEVECFSIFKNIGINKLRMKLKIWFTES</sequence>
<keyword evidence="5 10" id="KW-0547">Nucleotide-binding</keyword>
<accession>A0A0M6W712</accession>
<dbReference type="GO" id="GO:0005525">
    <property type="term" value="F:GTP binding"/>
    <property type="evidence" value="ECO:0007669"/>
    <property type="project" value="UniProtKB-UniRule"/>
</dbReference>
<proteinExistence type="inferred from homology"/>
<evidence type="ECO:0000256" key="9">
    <source>
        <dbReference type="ARBA" id="ARBA00023306"/>
    </source>
</evidence>
<dbReference type="GO" id="GO:0046872">
    <property type="term" value="F:metal ion binding"/>
    <property type="evidence" value="ECO:0007669"/>
    <property type="project" value="UniProtKB-KW"/>
</dbReference>
<keyword evidence="7 10" id="KW-0342">GTP-binding</keyword>
<dbReference type="STRING" id="1715285.SOFFGTOCOR_0185"/>
<dbReference type="HAMAP" id="MF_00321">
    <property type="entry name" value="GTPase_EngB"/>
    <property type="match status" value="1"/>
</dbReference>
<dbReference type="PANTHER" id="PTHR11649:SF13">
    <property type="entry name" value="ENGB-TYPE G DOMAIN-CONTAINING PROTEIN"/>
    <property type="match status" value="1"/>
</dbReference>
<evidence type="ECO:0000256" key="7">
    <source>
        <dbReference type="ARBA" id="ARBA00023134"/>
    </source>
</evidence>
<evidence type="ECO:0000256" key="2">
    <source>
        <dbReference type="ARBA" id="ARBA00009638"/>
    </source>
</evidence>
<reference evidence="13" key="1">
    <citation type="submission" date="2015-05" db="EMBL/GenBank/DDBJ databases">
        <authorList>
            <person name="Manzano-Marin A."/>
        </authorList>
    </citation>
    <scope>NUCLEOTIDE SEQUENCE [LARGE SCALE GENOMIC DNA]</scope>
    <source>
        <strain evidence="13">officinalis</strain>
    </source>
</reference>
<dbReference type="Gene3D" id="3.40.50.300">
    <property type="entry name" value="P-loop containing nucleotide triphosphate hydrolases"/>
    <property type="match status" value="1"/>
</dbReference>
<keyword evidence="13" id="KW-1185">Reference proteome</keyword>
<evidence type="ECO:0000259" key="11">
    <source>
        <dbReference type="PROSITE" id="PS51706"/>
    </source>
</evidence>
<dbReference type="GO" id="GO:0000917">
    <property type="term" value="P:division septum assembly"/>
    <property type="evidence" value="ECO:0007669"/>
    <property type="project" value="UniProtKB-KW"/>
</dbReference>
<dbReference type="Proteomes" id="UP000242301">
    <property type="component" value="Unassembled WGS sequence"/>
</dbReference>
<evidence type="ECO:0000256" key="5">
    <source>
        <dbReference type="ARBA" id="ARBA00022741"/>
    </source>
</evidence>
<name>A0A0M6W712_9GAMM</name>
<evidence type="ECO:0000256" key="6">
    <source>
        <dbReference type="ARBA" id="ARBA00022842"/>
    </source>
</evidence>
<keyword evidence="9 10" id="KW-0131">Cell cycle</keyword>
<keyword evidence="4" id="KW-0479">Metal-binding</keyword>
<dbReference type="SUPFAM" id="SSF52540">
    <property type="entry name" value="P-loop containing nucleoside triphosphate hydrolases"/>
    <property type="match status" value="1"/>
</dbReference>
<dbReference type="Pfam" id="PF01926">
    <property type="entry name" value="MMR_HSR1"/>
    <property type="match status" value="1"/>
</dbReference>
<dbReference type="InterPro" id="IPR006073">
    <property type="entry name" value="GTP-bd"/>
</dbReference>
<organism evidence="12 13">
    <name type="scientific">Candidatus Providencia siddallii</name>
    <dbReference type="NCBI Taxonomy" id="1715285"/>
    <lineage>
        <taxon>Bacteria</taxon>
        <taxon>Pseudomonadati</taxon>
        <taxon>Pseudomonadota</taxon>
        <taxon>Gammaproteobacteria</taxon>
        <taxon>Enterobacterales</taxon>
        <taxon>Morganellaceae</taxon>
        <taxon>Providencia</taxon>
    </lineage>
</organism>
<feature type="domain" description="EngB-type G" evidence="11">
    <location>
        <begin position="27"/>
        <end position="201"/>
    </location>
</feature>
<protein>
    <recommendedName>
        <fullName evidence="10">Probable GTP-binding protein EngB</fullName>
    </recommendedName>
</protein>
<keyword evidence="8 10" id="KW-0717">Septation</keyword>
<dbReference type="CDD" id="cd01876">
    <property type="entry name" value="YihA_EngB"/>
    <property type="match status" value="1"/>
</dbReference>
<dbReference type="NCBIfam" id="TIGR03598">
    <property type="entry name" value="GTPase_YsxC"/>
    <property type="match status" value="1"/>
</dbReference>
<dbReference type="EMBL" id="CVRF01000001">
    <property type="protein sequence ID" value="CRK85623.1"/>
    <property type="molecule type" value="Genomic_DNA"/>
</dbReference>
<evidence type="ECO:0000256" key="8">
    <source>
        <dbReference type="ARBA" id="ARBA00023210"/>
    </source>
</evidence>
<dbReference type="AlphaFoldDB" id="A0A0M6W712"/>
<dbReference type="GO" id="GO:0005829">
    <property type="term" value="C:cytosol"/>
    <property type="evidence" value="ECO:0007669"/>
    <property type="project" value="TreeGrafter"/>
</dbReference>
<evidence type="ECO:0000313" key="13">
    <source>
        <dbReference type="Proteomes" id="UP000242301"/>
    </source>
</evidence>
<evidence type="ECO:0000256" key="10">
    <source>
        <dbReference type="HAMAP-Rule" id="MF_00321"/>
    </source>
</evidence>
<comment type="similarity">
    <text evidence="2 10">Belongs to the TRAFAC class TrmE-Era-EngA-EngB-Septin-like GTPase superfamily. EngB GTPase family.</text>
</comment>
<dbReference type="InterPro" id="IPR027417">
    <property type="entry name" value="P-loop_NTPase"/>
</dbReference>
<evidence type="ECO:0000256" key="3">
    <source>
        <dbReference type="ARBA" id="ARBA00022618"/>
    </source>
</evidence>
<comment type="cofactor">
    <cofactor evidence="1">
        <name>Mg(2+)</name>
        <dbReference type="ChEBI" id="CHEBI:18420"/>
    </cofactor>
</comment>
<keyword evidence="3 10" id="KW-0132">Cell division</keyword>
<dbReference type="InterPro" id="IPR019987">
    <property type="entry name" value="GTP-bd_ribosome_bio_YsxC"/>
</dbReference>
<evidence type="ECO:0000313" key="12">
    <source>
        <dbReference type="EMBL" id="CRK85623.1"/>
    </source>
</evidence>
<evidence type="ECO:0000256" key="4">
    <source>
        <dbReference type="ARBA" id="ARBA00022723"/>
    </source>
</evidence>
<dbReference type="PANTHER" id="PTHR11649">
    <property type="entry name" value="MSS1/TRME-RELATED GTP-BINDING PROTEIN"/>
    <property type="match status" value="1"/>
</dbReference>